<evidence type="ECO:0000256" key="3">
    <source>
        <dbReference type="ARBA" id="ARBA00022679"/>
    </source>
</evidence>
<evidence type="ECO:0000256" key="7">
    <source>
        <dbReference type="ARBA" id="ARBA00023180"/>
    </source>
</evidence>
<keyword evidence="10" id="KW-1185">Reference proteome</keyword>
<keyword evidence="2" id="KW-0328">Glycosyltransferase</keyword>
<dbReference type="HOGENOM" id="CLU_033167_0_0_1"/>
<dbReference type="GO" id="GO:0035269">
    <property type="term" value="P:protein O-linked glycosylation via mannose"/>
    <property type="evidence" value="ECO:0007669"/>
    <property type="project" value="TreeGrafter"/>
</dbReference>
<dbReference type="STRING" id="685588.A0A067SPA5"/>
<sequence length="421" mass="47283">MKPSPTGQSGPAVLGPYDLTTIPSGAHIQGFTVLDSLYMRDGTFFVVTADESQFPSRLDMIAKPIIKAEGVDSEPTDQDLLFLHPSTEILGGRVIRISGLSVIVNDPPSTMNNFYNWWGEIILGAWRVYSQLSVEGNSTLPLPSRFILPAVSNGEWRDKAEMTGPLMRIAFPHASVEQSDYWQDLVKLNSTVVFDRVILVSREAAYRHPYASRWLKMISGAMKLDIPTNFWQPIRDMVVDNMLGYLPILNESGAVVAPSQARPSSKPVVTYISRQESTRRLDEKDHEALIDALQALEDEGICEFHILGMERSTLLEQIKRTSTTTILVGVHGIGLTHQLWMPQSPKATLLEIVWPKAYVFDHEIIARNLGHKHYAVWNDTEVTYPEGNYYKGIYYGDEFNSNAIPVYGPTVVKIIKDRLSF</sequence>
<dbReference type="PANTHER" id="PTHR20961">
    <property type="entry name" value="GLYCOSYLTRANSFERASE"/>
    <property type="match status" value="1"/>
</dbReference>
<proteinExistence type="predicted"/>
<dbReference type="Pfam" id="PF04577">
    <property type="entry name" value="Glyco_transf_61"/>
    <property type="match status" value="1"/>
</dbReference>
<evidence type="ECO:0000313" key="10">
    <source>
        <dbReference type="Proteomes" id="UP000027222"/>
    </source>
</evidence>
<dbReference type="EMBL" id="KL142388">
    <property type="protein sequence ID" value="KDR72741.1"/>
    <property type="molecule type" value="Genomic_DNA"/>
</dbReference>
<keyword evidence="3" id="KW-0808">Transferase</keyword>
<evidence type="ECO:0000313" key="9">
    <source>
        <dbReference type="EMBL" id="KDR72741.1"/>
    </source>
</evidence>
<keyword evidence="6" id="KW-0472">Membrane</keyword>
<dbReference type="GO" id="GO:0016020">
    <property type="term" value="C:membrane"/>
    <property type="evidence" value="ECO:0007669"/>
    <property type="project" value="UniProtKB-SubCell"/>
</dbReference>
<dbReference type="GO" id="GO:0097363">
    <property type="term" value="F:protein O-acetylglucosaminyltransferase activity"/>
    <property type="evidence" value="ECO:0007669"/>
    <property type="project" value="TreeGrafter"/>
</dbReference>
<reference evidence="10" key="1">
    <citation type="journal article" date="2014" name="Proc. Natl. Acad. Sci. U.S.A.">
        <title>Extensive sampling of basidiomycete genomes demonstrates inadequacy of the white-rot/brown-rot paradigm for wood decay fungi.</title>
        <authorList>
            <person name="Riley R."/>
            <person name="Salamov A.A."/>
            <person name="Brown D.W."/>
            <person name="Nagy L.G."/>
            <person name="Floudas D."/>
            <person name="Held B.W."/>
            <person name="Levasseur A."/>
            <person name="Lombard V."/>
            <person name="Morin E."/>
            <person name="Otillar R."/>
            <person name="Lindquist E.A."/>
            <person name="Sun H."/>
            <person name="LaButti K.M."/>
            <person name="Schmutz J."/>
            <person name="Jabbour D."/>
            <person name="Luo H."/>
            <person name="Baker S.E."/>
            <person name="Pisabarro A.G."/>
            <person name="Walton J.D."/>
            <person name="Blanchette R.A."/>
            <person name="Henrissat B."/>
            <person name="Martin F."/>
            <person name="Cullen D."/>
            <person name="Hibbett D.S."/>
            <person name="Grigoriev I.V."/>
        </authorList>
    </citation>
    <scope>NUCLEOTIDE SEQUENCE [LARGE SCALE GENOMIC DNA]</scope>
    <source>
        <strain evidence="10">CBS 339.88</strain>
    </source>
</reference>
<keyword evidence="4" id="KW-0812">Transmembrane</keyword>
<gene>
    <name evidence="9" type="ORF">GALMADRAFT_73703</name>
</gene>
<dbReference type="GO" id="GO:0005783">
    <property type="term" value="C:endoplasmic reticulum"/>
    <property type="evidence" value="ECO:0007669"/>
    <property type="project" value="TreeGrafter"/>
</dbReference>
<evidence type="ECO:0000256" key="6">
    <source>
        <dbReference type="ARBA" id="ARBA00023136"/>
    </source>
</evidence>
<name>A0A067SPA5_GALM3</name>
<comment type="subcellular location">
    <subcellularLocation>
        <location evidence="1">Membrane</location>
        <topology evidence="1">Single-pass membrane protein</topology>
    </subcellularLocation>
</comment>
<keyword evidence="7" id="KW-0325">Glycoprotein</keyword>
<dbReference type="Proteomes" id="UP000027222">
    <property type="component" value="Unassembled WGS sequence"/>
</dbReference>
<dbReference type="PANTHER" id="PTHR20961:SF38">
    <property type="entry name" value="PROTEIN O-LINKED-MANNOSE BETA-1,4-N-ACETYLGLUCOSAMINYLTRANSFERASE 2"/>
    <property type="match status" value="1"/>
</dbReference>
<evidence type="ECO:0000256" key="4">
    <source>
        <dbReference type="ARBA" id="ARBA00022692"/>
    </source>
</evidence>
<dbReference type="OrthoDB" id="529273at2759"/>
<evidence type="ECO:0000256" key="2">
    <source>
        <dbReference type="ARBA" id="ARBA00022676"/>
    </source>
</evidence>
<evidence type="ECO:0000259" key="8">
    <source>
        <dbReference type="Pfam" id="PF04577"/>
    </source>
</evidence>
<keyword evidence="5" id="KW-1133">Transmembrane helix</keyword>
<dbReference type="InterPro" id="IPR049625">
    <property type="entry name" value="Glyco_transf_61_cat"/>
</dbReference>
<accession>A0A067SPA5</accession>
<protein>
    <recommendedName>
        <fullName evidence="8">Glycosyltransferase 61 catalytic domain-containing protein</fullName>
    </recommendedName>
</protein>
<dbReference type="InterPro" id="IPR007657">
    <property type="entry name" value="Glycosyltransferase_61"/>
</dbReference>
<evidence type="ECO:0000256" key="1">
    <source>
        <dbReference type="ARBA" id="ARBA00004167"/>
    </source>
</evidence>
<organism evidence="9 10">
    <name type="scientific">Galerina marginata (strain CBS 339.88)</name>
    <dbReference type="NCBI Taxonomy" id="685588"/>
    <lineage>
        <taxon>Eukaryota</taxon>
        <taxon>Fungi</taxon>
        <taxon>Dikarya</taxon>
        <taxon>Basidiomycota</taxon>
        <taxon>Agaricomycotina</taxon>
        <taxon>Agaricomycetes</taxon>
        <taxon>Agaricomycetidae</taxon>
        <taxon>Agaricales</taxon>
        <taxon>Agaricineae</taxon>
        <taxon>Strophariaceae</taxon>
        <taxon>Galerina</taxon>
    </lineage>
</organism>
<feature type="domain" description="Glycosyltransferase 61 catalytic" evidence="8">
    <location>
        <begin position="150"/>
        <end position="343"/>
    </location>
</feature>
<evidence type="ECO:0000256" key="5">
    <source>
        <dbReference type="ARBA" id="ARBA00022989"/>
    </source>
</evidence>
<dbReference type="AlphaFoldDB" id="A0A067SPA5"/>